<dbReference type="Proteomes" id="UP000001357">
    <property type="component" value="Unassembled WGS sequence"/>
</dbReference>
<accession>A9UZW6</accession>
<dbReference type="Gene3D" id="3.30.70.330">
    <property type="match status" value="1"/>
</dbReference>
<dbReference type="GO" id="GO:0003723">
    <property type="term" value="F:RNA binding"/>
    <property type="evidence" value="ECO:0007669"/>
    <property type="project" value="UniProtKB-UniRule"/>
</dbReference>
<reference evidence="5 6" key="1">
    <citation type="journal article" date="2008" name="Nature">
        <title>The genome of the choanoflagellate Monosiga brevicollis and the origin of metazoans.</title>
        <authorList>
            <consortium name="JGI Sequencing"/>
            <person name="King N."/>
            <person name="Westbrook M.J."/>
            <person name="Young S.L."/>
            <person name="Kuo A."/>
            <person name="Abedin M."/>
            <person name="Chapman J."/>
            <person name="Fairclough S."/>
            <person name="Hellsten U."/>
            <person name="Isogai Y."/>
            <person name="Letunic I."/>
            <person name="Marr M."/>
            <person name="Pincus D."/>
            <person name="Putnam N."/>
            <person name="Rokas A."/>
            <person name="Wright K.J."/>
            <person name="Zuzow R."/>
            <person name="Dirks W."/>
            <person name="Good M."/>
            <person name="Goodstein D."/>
            <person name="Lemons D."/>
            <person name="Li W."/>
            <person name="Lyons J.B."/>
            <person name="Morris A."/>
            <person name="Nichols S."/>
            <person name="Richter D.J."/>
            <person name="Salamov A."/>
            <person name="Bork P."/>
            <person name="Lim W.A."/>
            <person name="Manning G."/>
            <person name="Miller W.T."/>
            <person name="McGinnis W."/>
            <person name="Shapiro H."/>
            <person name="Tjian R."/>
            <person name="Grigoriev I.V."/>
            <person name="Rokhsar D."/>
        </authorList>
    </citation>
    <scope>NUCLEOTIDE SEQUENCE [LARGE SCALE GENOMIC DNA]</scope>
    <source>
        <strain evidence="6">MX1 / ATCC 50154</strain>
    </source>
</reference>
<evidence type="ECO:0000256" key="3">
    <source>
        <dbReference type="SAM" id="MobiDB-lite"/>
    </source>
</evidence>
<dbReference type="PANTHER" id="PTHR15481">
    <property type="entry name" value="RIBONUCLEIC ACID BINDING PROTEIN S1"/>
    <property type="match status" value="1"/>
</dbReference>
<dbReference type="SUPFAM" id="SSF54928">
    <property type="entry name" value="RNA-binding domain, RBD"/>
    <property type="match status" value="1"/>
</dbReference>
<evidence type="ECO:0000256" key="1">
    <source>
        <dbReference type="ARBA" id="ARBA00022884"/>
    </source>
</evidence>
<evidence type="ECO:0000256" key="2">
    <source>
        <dbReference type="PROSITE-ProRule" id="PRU00176"/>
    </source>
</evidence>
<organism evidence="5 6">
    <name type="scientific">Monosiga brevicollis</name>
    <name type="common">Choanoflagellate</name>
    <dbReference type="NCBI Taxonomy" id="81824"/>
    <lineage>
        <taxon>Eukaryota</taxon>
        <taxon>Choanoflagellata</taxon>
        <taxon>Craspedida</taxon>
        <taxon>Salpingoecidae</taxon>
        <taxon>Monosiga</taxon>
    </lineage>
</organism>
<dbReference type="InterPro" id="IPR012677">
    <property type="entry name" value="Nucleotide-bd_a/b_plait_sf"/>
</dbReference>
<keyword evidence="6" id="KW-1185">Reference proteome</keyword>
<dbReference type="SMART" id="SM00360">
    <property type="entry name" value="RRM"/>
    <property type="match status" value="1"/>
</dbReference>
<dbReference type="OMA" id="PGRTHPW"/>
<dbReference type="KEGG" id="mbr:MONBRDRAFT_8386"/>
<evidence type="ECO:0000259" key="4">
    <source>
        <dbReference type="PROSITE" id="PS50102"/>
    </source>
</evidence>
<dbReference type="STRING" id="81824.A9UZW6"/>
<dbReference type="GeneID" id="5891405"/>
<dbReference type="InterPro" id="IPR035979">
    <property type="entry name" value="RBD_domain_sf"/>
</dbReference>
<keyword evidence="1 2" id="KW-0694">RNA-binding</keyword>
<dbReference type="InterPro" id="IPR000504">
    <property type="entry name" value="RRM_dom"/>
</dbReference>
<dbReference type="FunFam" id="3.30.70.330:FF:001592">
    <property type="match status" value="1"/>
</dbReference>
<dbReference type="RefSeq" id="XP_001746017.1">
    <property type="nucleotide sequence ID" value="XM_001745965.1"/>
</dbReference>
<name>A9UZW6_MONBE</name>
<feature type="compositionally biased region" description="Low complexity" evidence="3">
    <location>
        <begin position="1"/>
        <end position="15"/>
    </location>
</feature>
<gene>
    <name evidence="5" type="ORF">MONBRDRAFT_8386</name>
</gene>
<dbReference type="eggNOG" id="KOG4209">
    <property type="taxonomic scope" value="Eukaryota"/>
</dbReference>
<dbReference type="PANTHER" id="PTHR15481:SF0">
    <property type="entry name" value="LD23870P-RELATED"/>
    <property type="match status" value="1"/>
</dbReference>
<evidence type="ECO:0000313" key="5">
    <source>
        <dbReference type="EMBL" id="EDQ88912.1"/>
    </source>
</evidence>
<dbReference type="EMBL" id="CH991552">
    <property type="protein sequence ID" value="EDQ88912.1"/>
    <property type="molecule type" value="Genomic_DNA"/>
</dbReference>
<feature type="region of interest" description="Disordered" evidence="3">
    <location>
        <begin position="1"/>
        <end position="22"/>
    </location>
</feature>
<sequence>MSRSPSRSRSPSPRRGPSEDRVTDLFVGQLSGNVTEAHLEEVFNCYGSVKQVEMPRGGRAGQRRKFAYVSFDTVEEAERAMDFLNGAQLDGQKIVVQPKQPPRRMFSLSFSTSAPPLRR</sequence>
<feature type="domain" description="RRM" evidence="4">
    <location>
        <begin position="23"/>
        <end position="101"/>
    </location>
</feature>
<dbReference type="InParanoid" id="A9UZW6"/>
<proteinExistence type="predicted"/>
<dbReference type="AlphaFoldDB" id="A9UZW6"/>
<protein>
    <recommendedName>
        <fullName evidence="4">RRM domain-containing protein</fullName>
    </recommendedName>
</protein>
<dbReference type="PROSITE" id="PS50102">
    <property type="entry name" value="RRM"/>
    <property type="match status" value="1"/>
</dbReference>
<dbReference type="Pfam" id="PF00076">
    <property type="entry name" value="RRM_1"/>
    <property type="match status" value="1"/>
</dbReference>
<evidence type="ECO:0000313" key="6">
    <source>
        <dbReference type="Proteomes" id="UP000001357"/>
    </source>
</evidence>